<dbReference type="Gene3D" id="3.40.50.2300">
    <property type="match status" value="1"/>
</dbReference>
<name>A0A494Z6H0_9BACI</name>
<keyword evidence="2" id="KW-0902">Two-component regulatory system</keyword>
<comment type="caution">
    <text evidence="5">The sequence shown here is derived from an EMBL/GenBank/DDBJ whole genome shotgun (WGS) entry which is preliminary data.</text>
</comment>
<dbReference type="SMART" id="SM00448">
    <property type="entry name" value="REC"/>
    <property type="match status" value="1"/>
</dbReference>
<dbReference type="Proteomes" id="UP000281813">
    <property type="component" value="Unassembled WGS sequence"/>
</dbReference>
<protein>
    <submittedName>
        <fullName evidence="5">Response regulator</fullName>
    </submittedName>
</protein>
<dbReference type="OrthoDB" id="9790669at2"/>
<organism evidence="5 6">
    <name type="scientific">Oceanobacillus bengalensis</name>
    <dbReference type="NCBI Taxonomy" id="1435466"/>
    <lineage>
        <taxon>Bacteria</taxon>
        <taxon>Bacillati</taxon>
        <taxon>Bacillota</taxon>
        <taxon>Bacilli</taxon>
        <taxon>Bacillales</taxon>
        <taxon>Bacillaceae</taxon>
        <taxon>Oceanobacillus</taxon>
    </lineage>
</organism>
<dbReference type="SUPFAM" id="SSF52172">
    <property type="entry name" value="CheY-like"/>
    <property type="match status" value="1"/>
</dbReference>
<dbReference type="Pfam" id="PF00072">
    <property type="entry name" value="Response_reg"/>
    <property type="match status" value="1"/>
</dbReference>
<dbReference type="GO" id="GO:0000160">
    <property type="term" value="P:phosphorelay signal transduction system"/>
    <property type="evidence" value="ECO:0007669"/>
    <property type="project" value="UniProtKB-KW"/>
</dbReference>
<evidence type="ECO:0000256" key="1">
    <source>
        <dbReference type="ARBA" id="ARBA00022553"/>
    </source>
</evidence>
<keyword evidence="6" id="KW-1185">Reference proteome</keyword>
<reference evidence="5 6" key="1">
    <citation type="journal article" date="2015" name="Antonie Van Leeuwenhoek">
        <title>Oceanobacillus bengalensis sp. nov., a bacterium isolated from seawater of the Bay of Bengal.</title>
        <authorList>
            <person name="Yongchang O."/>
            <person name="Xiang W."/>
            <person name="Wang G."/>
        </authorList>
    </citation>
    <scope>NUCLEOTIDE SEQUENCE [LARGE SCALE GENOMIC DNA]</scope>
    <source>
        <strain evidence="5 6">MCCC 1K00260</strain>
    </source>
</reference>
<dbReference type="InterPro" id="IPR001789">
    <property type="entry name" value="Sig_transdc_resp-reg_receiver"/>
</dbReference>
<dbReference type="PROSITE" id="PS50110">
    <property type="entry name" value="RESPONSE_REGULATORY"/>
    <property type="match status" value="1"/>
</dbReference>
<gene>
    <name evidence="5" type="ORF">D8M05_01805</name>
</gene>
<dbReference type="EMBL" id="RBZO01000002">
    <property type="protein sequence ID" value="RKQ18162.1"/>
    <property type="molecule type" value="Genomic_DNA"/>
</dbReference>
<feature type="domain" description="Response regulatory" evidence="4">
    <location>
        <begin position="1"/>
        <end position="115"/>
    </location>
</feature>
<evidence type="ECO:0000313" key="5">
    <source>
        <dbReference type="EMBL" id="RKQ18162.1"/>
    </source>
</evidence>
<evidence type="ECO:0000256" key="3">
    <source>
        <dbReference type="PROSITE-ProRule" id="PRU00169"/>
    </source>
</evidence>
<dbReference type="AlphaFoldDB" id="A0A494Z6H0"/>
<evidence type="ECO:0000259" key="4">
    <source>
        <dbReference type="PROSITE" id="PS50110"/>
    </source>
</evidence>
<evidence type="ECO:0000256" key="2">
    <source>
        <dbReference type="ARBA" id="ARBA00023012"/>
    </source>
</evidence>
<dbReference type="PANTHER" id="PTHR44591:SF14">
    <property type="entry name" value="PROTEIN PILG"/>
    <property type="match status" value="1"/>
</dbReference>
<dbReference type="PANTHER" id="PTHR44591">
    <property type="entry name" value="STRESS RESPONSE REGULATOR PROTEIN 1"/>
    <property type="match status" value="1"/>
</dbReference>
<proteinExistence type="predicted"/>
<sequence>MILLIDDSRFMRNWLKNIVEQHGYTTIEASSGEDGIRKYHTLKPAIVILDITLPDMDGITVLKRIIEINSNAKVIMCSAMGTRNNMITALQIGATDFIVKPHFDNLVSIIDRMKESEVISR</sequence>
<dbReference type="InterPro" id="IPR011006">
    <property type="entry name" value="CheY-like_superfamily"/>
</dbReference>
<feature type="modified residue" description="4-aspartylphosphate" evidence="3">
    <location>
        <position position="50"/>
    </location>
</feature>
<dbReference type="InterPro" id="IPR050595">
    <property type="entry name" value="Bact_response_regulator"/>
</dbReference>
<dbReference type="RefSeq" id="WP_121128060.1">
    <property type="nucleotide sequence ID" value="NZ_JBHUFK010000006.1"/>
</dbReference>
<accession>A0A494Z6H0</accession>
<evidence type="ECO:0000313" key="6">
    <source>
        <dbReference type="Proteomes" id="UP000281813"/>
    </source>
</evidence>
<keyword evidence="1 3" id="KW-0597">Phosphoprotein</keyword>